<dbReference type="OrthoDB" id="265974at2"/>
<proteinExistence type="predicted"/>
<dbReference type="STRING" id="33978.A6M13_05460"/>
<keyword evidence="3" id="KW-1185">Reference proteome</keyword>
<evidence type="ECO:0000259" key="1">
    <source>
        <dbReference type="Pfam" id="PF16227"/>
    </source>
</evidence>
<gene>
    <name evidence="2" type="ORF">A6M13_05460</name>
</gene>
<feature type="domain" description="DUF4886" evidence="1">
    <location>
        <begin position="33"/>
        <end position="266"/>
    </location>
</feature>
<sequence length="603" mass="68547">MRHYRLLFVVVFAVVLLFATTNERTAAASDPVKILFIGNSFSEDTSLYLYNIAKSNGKNAVVAEAHIGGIGLEGHWRNIQQNKASYRYVRYEAKGWSQQRGKTLRQVLQSDDWDVVFMQQNSPNSGDYSTFQPYLNNIRDYVLKTVKNPTRVKTGLNATWAYATSYYSYPSYAKTQLTMYNAITQAYKKAISSAPYDYIIPSGTAIQNARANDIIDKYGTELTRDGIHLDASIGRYTAGLAAYKTIFGQNESKGDFFVQPQNTEEQVILKRYINAVVDAAVAAPHVFTFVDVDDIKYTYYRQRITPSVTKVSDTKGNIYTNLSVKEIQTIKTDIEAFLKRANVKALTDNYAALFKKMDARIQDLNHTEKVLTDLRTRYKAIFTITEAEVTMTEGRPYRQYVTTLNELTAHAATTEDMYTLKKISAMTEQIKAYMAELDDTYTLFFNKVTALQNIFHSNFNKQATEILAMYPTVSTVYSLEADVVSKVEDIEAAKKDYDAFQETIANGQAYTKEPLITTDTMKEWRITFTEALANNFREGDVYVVNQFGQPHDVTIAVEGTKLLISPTQPYQLNTAYYVVVDEWLRGETSLLKQQQYISFIVND</sequence>
<dbReference type="Pfam" id="PF16227">
    <property type="entry name" value="DUF4886"/>
    <property type="match status" value="1"/>
</dbReference>
<evidence type="ECO:0000313" key="3">
    <source>
        <dbReference type="Proteomes" id="UP000093199"/>
    </source>
</evidence>
<comment type="caution">
    <text evidence="2">The sequence shown here is derived from an EMBL/GenBank/DDBJ whole genome shotgun (WGS) entry which is preliminary data.</text>
</comment>
<protein>
    <recommendedName>
        <fullName evidence="1">DUF4886 domain-containing protein</fullName>
    </recommendedName>
</protein>
<dbReference type="Proteomes" id="UP000093199">
    <property type="component" value="Unassembled WGS sequence"/>
</dbReference>
<dbReference type="InterPro" id="IPR036514">
    <property type="entry name" value="SGNH_hydro_sf"/>
</dbReference>
<accession>A0A1C0Y6N8</accession>
<evidence type="ECO:0000313" key="2">
    <source>
        <dbReference type="EMBL" id="OCS82847.1"/>
    </source>
</evidence>
<dbReference type="AlphaFoldDB" id="A0A1C0Y6N8"/>
<dbReference type="InterPro" id="IPR032616">
    <property type="entry name" value="DUF4886"/>
</dbReference>
<name>A0A1C0Y6N8_9BACL</name>
<dbReference type="EMBL" id="MASJ01000039">
    <property type="protein sequence ID" value="OCS82847.1"/>
    <property type="molecule type" value="Genomic_DNA"/>
</dbReference>
<dbReference type="Gene3D" id="3.40.50.1110">
    <property type="entry name" value="SGNH hydrolase"/>
    <property type="match status" value="1"/>
</dbReference>
<reference evidence="2 3" key="1">
    <citation type="submission" date="2016-07" db="EMBL/GenBank/DDBJ databases">
        <title>Caryophanon tenue genome sequencing.</title>
        <authorList>
            <person name="Verma A."/>
            <person name="Pal Y."/>
            <person name="Krishnamurthi S."/>
        </authorList>
    </citation>
    <scope>NUCLEOTIDE SEQUENCE [LARGE SCALE GENOMIC DNA]</scope>
    <source>
        <strain evidence="2 3">DSM 14152</strain>
    </source>
</reference>
<dbReference type="RefSeq" id="WP_066547385.1">
    <property type="nucleotide sequence ID" value="NZ_MASJ01000039.1"/>
</dbReference>
<organism evidence="2 3">
    <name type="scientific">Caryophanon tenue</name>
    <dbReference type="NCBI Taxonomy" id="33978"/>
    <lineage>
        <taxon>Bacteria</taxon>
        <taxon>Bacillati</taxon>
        <taxon>Bacillota</taxon>
        <taxon>Bacilli</taxon>
        <taxon>Bacillales</taxon>
        <taxon>Caryophanaceae</taxon>
        <taxon>Caryophanon</taxon>
    </lineage>
</organism>